<dbReference type="Pfam" id="PF12277">
    <property type="entry name" value="DUF3618"/>
    <property type="match status" value="1"/>
</dbReference>
<evidence type="ECO:0000313" key="4">
    <source>
        <dbReference type="Proteomes" id="UP000183447"/>
    </source>
</evidence>
<dbReference type="EMBL" id="FPKU01000002">
    <property type="protein sequence ID" value="SFZ85688.1"/>
    <property type="molecule type" value="Genomic_DNA"/>
</dbReference>
<evidence type="ECO:0000313" key="3">
    <source>
        <dbReference type="EMBL" id="SFZ85688.1"/>
    </source>
</evidence>
<dbReference type="OrthoDB" id="7471221at2"/>
<dbReference type="RefSeq" id="WP_072344240.1">
    <property type="nucleotide sequence ID" value="NZ_FPKU01000002.1"/>
</dbReference>
<organism evidence="3 4">
    <name type="scientific">Devosia enhydra</name>
    <dbReference type="NCBI Taxonomy" id="665118"/>
    <lineage>
        <taxon>Bacteria</taxon>
        <taxon>Pseudomonadati</taxon>
        <taxon>Pseudomonadota</taxon>
        <taxon>Alphaproteobacteria</taxon>
        <taxon>Hyphomicrobiales</taxon>
        <taxon>Devosiaceae</taxon>
        <taxon>Devosia</taxon>
    </lineage>
</organism>
<dbReference type="STRING" id="665118.SAMN02983003_2856"/>
<gene>
    <name evidence="3" type="ORF">SAMN02983003_2856</name>
</gene>
<feature type="region of interest" description="Disordered" evidence="2">
    <location>
        <begin position="339"/>
        <end position="369"/>
    </location>
</feature>
<dbReference type="AlphaFoldDB" id="A0A1K2I030"/>
<proteinExistence type="predicted"/>
<reference evidence="3 4" key="1">
    <citation type="submission" date="2016-11" db="EMBL/GenBank/DDBJ databases">
        <authorList>
            <person name="Jaros S."/>
            <person name="Januszkiewicz K."/>
            <person name="Wedrychowicz H."/>
        </authorList>
    </citation>
    <scope>NUCLEOTIDE SEQUENCE [LARGE SCALE GENOMIC DNA]</scope>
    <source>
        <strain evidence="3 4">ATCC 23634</strain>
    </source>
</reference>
<evidence type="ECO:0000256" key="2">
    <source>
        <dbReference type="SAM" id="MobiDB-lite"/>
    </source>
</evidence>
<sequence length="369" mass="39918">MATNENGKTAAEIEREIDSQRARVENTIDELQQRLSPGQLVDELLAYTKGGGGEFVSGLQKTITANPLPVALLGVSLAWLMAKPNGTVPATDYRGTDQRWDDSINTRRGYGSANYGSAGYDTADEIDYPLATISGSSLTRVGHMADDRGRHYSEFSDDSGKRWRALADKTGNRAGHFMDDAGNRFKGFTDATGQQVKHFRDEAGNLFEEASGWASHTYEDARAALHDARDRVKEQADRLGERAQDAGDQLRQQADRLNRTILSQFRDQPLVGGALAFAVGAALGAALPHTKQEDKVLGEAADAVKAKAVEEAHSLYQDGKAKAETLYAEAGEKLAELHDEVKSGIQQSAQADEKPSTGYSNTGSGIDRN</sequence>
<evidence type="ECO:0000256" key="1">
    <source>
        <dbReference type="SAM" id="Coils"/>
    </source>
</evidence>
<dbReference type="Proteomes" id="UP000183447">
    <property type="component" value="Unassembled WGS sequence"/>
</dbReference>
<dbReference type="InterPro" id="IPR022062">
    <property type="entry name" value="DUF3618"/>
</dbReference>
<keyword evidence="4" id="KW-1185">Reference proteome</keyword>
<keyword evidence="1" id="KW-0175">Coiled coil</keyword>
<evidence type="ECO:0008006" key="5">
    <source>
        <dbReference type="Google" id="ProtNLM"/>
    </source>
</evidence>
<feature type="coiled-coil region" evidence="1">
    <location>
        <begin position="218"/>
        <end position="260"/>
    </location>
</feature>
<accession>A0A1K2I030</accession>
<protein>
    <recommendedName>
        <fullName evidence="5">DUF3618 domain-containing protein</fullName>
    </recommendedName>
</protein>
<feature type="compositionally biased region" description="Polar residues" evidence="2">
    <location>
        <begin position="357"/>
        <end position="369"/>
    </location>
</feature>
<name>A0A1K2I030_9HYPH</name>